<accession>A0A8S0V103</accession>
<dbReference type="Gramene" id="OE9A018885T1">
    <property type="protein sequence ID" value="OE9A018885C1"/>
    <property type="gene ID" value="OE9A018885"/>
</dbReference>
<evidence type="ECO:0000313" key="3">
    <source>
        <dbReference type="Proteomes" id="UP000594638"/>
    </source>
</evidence>
<comment type="caution">
    <text evidence="2">The sequence shown here is derived from an EMBL/GenBank/DDBJ whole genome shotgun (WGS) entry which is preliminary data.</text>
</comment>
<evidence type="ECO:0000256" key="1">
    <source>
        <dbReference type="SAM" id="MobiDB-lite"/>
    </source>
</evidence>
<sequence length="53" mass="5536">LEGTDLGDRSTEKQELSCSGEGESTSDLEIPLLGLLTRGVAGDAFLLGVLDKE</sequence>
<feature type="compositionally biased region" description="Basic and acidic residues" evidence="1">
    <location>
        <begin position="1"/>
        <end position="15"/>
    </location>
</feature>
<organism evidence="2 3">
    <name type="scientific">Olea europaea subsp. europaea</name>
    <dbReference type="NCBI Taxonomy" id="158383"/>
    <lineage>
        <taxon>Eukaryota</taxon>
        <taxon>Viridiplantae</taxon>
        <taxon>Streptophyta</taxon>
        <taxon>Embryophyta</taxon>
        <taxon>Tracheophyta</taxon>
        <taxon>Spermatophyta</taxon>
        <taxon>Magnoliopsida</taxon>
        <taxon>eudicotyledons</taxon>
        <taxon>Gunneridae</taxon>
        <taxon>Pentapetalae</taxon>
        <taxon>asterids</taxon>
        <taxon>lamiids</taxon>
        <taxon>Lamiales</taxon>
        <taxon>Oleaceae</taxon>
        <taxon>Oleeae</taxon>
        <taxon>Olea</taxon>
    </lineage>
</organism>
<feature type="non-terminal residue" evidence="2">
    <location>
        <position position="1"/>
    </location>
</feature>
<gene>
    <name evidence="2" type="ORF">OLEA9_A018885</name>
</gene>
<dbReference type="EMBL" id="CACTIH010009107">
    <property type="protein sequence ID" value="CAA3024416.1"/>
    <property type="molecule type" value="Genomic_DNA"/>
</dbReference>
<dbReference type="AlphaFoldDB" id="A0A8S0V103"/>
<keyword evidence="3" id="KW-1185">Reference proteome</keyword>
<feature type="non-terminal residue" evidence="2">
    <location>
        <position position="53"/>
    </location>
</feature>
<proteinExistence type="predicted"/>
<dbReference type="Proteomes" id="UP000594638">
    <property type="component" value="Unassembled WGS sequence"/>
</dbReference>
<name>A0A8S0V103_OLEEU</name>
<feature type="region of interest" description="Disordered" evidence="1">
    <location>
        <begin position="1"/>
        <end position="26"/>
    </location>
</feature>
<protein>
    <submittedName>
        <fullName evidence="2">Uncharacterized protein</fullName>
    </submittedName>
</protein>
<reference evidence="2 3" key="1">
    <citation type="submission" date="2019-12" db="EMBL/GenBank/DDBJ databases">
        <authorList>
            <person name="Alioto T."/>
            <person name="Alioto T."/>
            <person name="Gomez Garrido J."/>
        </authorList>
    </citation>
    <scope>NUCLEOTIDE SEQUENCE [LARGE SCALE GENOMIC DNA]</scope>
</reference>
<evidence type="ECO:0000313" key="2">
    <source>
        <dbReference type="EMBL" id="CAA3024416.1"/>
    </source>
</evidence>